<evidence type="ECO:0000313" key="1">
    <source>
        <dbReference type="EMBL" id="KAI0057780.1"/>
    </source>
</evidence>
<gene>
    <name evidence="1" type="ORF">BV25DRAFT_1340406</name>
</gene>
<name>A0ACB8SPA7_9AGAM</name>
<sequence>MADGEDCVTCICGLFCGCFLSGCQQWCNTYKPGGGGVCTNVRCCKDSQLSAPSIARDGAGQCCAGATTQGYLTCHVVRILVKCNCTFAVVCVCVRSSSPASTWVRHRCIAARRYTDCICGR</sequence>
<dbReference type="Proteomes" id="UP000814140">
    <property type="component" value="Unassembled WGS sequence"/>
</dbReference>
<keyword evidence="2" id="KW-1185">Reference proteome</keyword>
<reference evidence="1" key="2">
    <citation type="journal article" date="2022" name="New Phytol.">
        <title>Evolutionary transition to the ectomycorrhizal habit in the genomes of a hyperdiverse lineage of mushroom-forming fungi.</title>
        <authorList>
            <person name="Looney B."/>
            <person name="Miyauchi S."/>
            <person name="Morin E."/>
            <person name="Drula E."/>
            <person name="Courty P.E."/>
            <person name="Kohler A."/>
            <person name="Kuo A."/>
            <person name="LaButti K."/>
            <person name="Pangilinan J."/>
            <person name="Lipzen A."/>
            <person name="Riley R."/>
            <person name="Andreopoulos W."/>
            <person name="He G."/>
            <person name="Johnson J."/>
            <person name="Nolan M."/>
            <person name="Tritt A."/>
            <person name="Barry K.W."/>
            <person name="Grigoriev I.V."/>
            <person name="Nagy L.G."/>
            <person name="Hibbett D."/>
            <person name="Henrissat B."/>
            <person name="Matheny P.B."/>
            <person name="Labbe J."/>
            <person name="Martin F.M."/>
        </authorList>
    </citation>
    <scope>NUCLEOTIDE SEQUENCE</scope>
    <source>
        <strain evidence="1">HHB10654</strain>
    </source>
</reference>
<protein>
    <submittedName>
        <fullName evidence="1">Uncharacterized protein</fullName>
    </submittedName>
</protein>
<organism evidence="1 2">
    <name type="scientific">Artomyces pyxidatus</name>
    <dbReference type="NCBI Taxonomy" id="48021"/>
    <lineage>
        <taxon>Eukaryota</taxon>
        <taxon>Fungi</taxon>
        <taxon>Dikarya</taxon>
        <taxon>Basidiomycota</taxon>
        <taxon>Agaricomycotina</taxon>
        <taxon>Agaricomycetes</taxon>
        <taxon>Russulales</taxon>
        <taxon>Auriscalpiaceae</taxon>
        <taxon>Artomyces</taxon>
    </lineage>
</organism>
<reference evidence="1" key="1">
    <citation type="submission" date="2021-03" db="EMBL/GenBank/DDBJ databases">
        <authorList>
            <consortium name="DOE Joint Genome Institute"/>
            <person name="Ahrendt S."/>
            <person name="Looney B.P."/>
            <person name="Miyauchi S."/>
            <person name="Morin E."/>
            <person name="Drula E."/>
            <person name="Courty P.E."/>
            <person name="Chicoki N."/>
            <person name="Fauchery L."/>
            <person name="Kohler A."/>
            <person name="Kuo A."/>
            <person name="Labutti K."/>
            <person name="Pangilinan J."/>
            <person name="Lipzen A."/>
            <person name="Riley R."/>
            <person name="Andreopoulos W."/>
            <person name="He G."/>
            <person name="Johnson J."/>
            <person name="Barry K.W."/>
            <person name="Grigoriev I.V."/>
            <person name="Nagy L."/>
            <person name="Hibbett D."/>
            <person name="Henrissat B."/>
            <person name="Matheny P.B."/>
            <person name="Labbe J."/>
            <person name="Martin F."/>
        </authorList>
    </citation>
    <scope>NUCLEOTIDE SEQUENCE</scope>
    <source>
        <strain evidence="1">HHB10654</strain>
    </source>
</reference>
<proteinExistence type="predicted"/>
<evidence type="ECO:0000313" key="2">
    <source>
        <dbReference type="Proteomes" id="UP000814140"/>
    </source>
</evidence>
<accession>A0ACB8SPA7</accession>
<dbReference type="EMBL" id="MU277242">
    <property type="protein sequence ID" value="KAI0057780.1"/>
    <property type="molecule type" value="Genomic_DNA"/>
</dbReference>
<comment type="caution">
    <text evidence="1">The sequence shown here is derived from an EMBL/GenBank/DDBJ whole genome shotgun (WGS) entry which is preliminary data.</text>
</comment>